<dbReference type="Proteomes" id="UP000596739">
    <property type="component" value="Unassembled WGS sequence"/>
</dbReference>
<dbReference type="Pfam" id="PF13592">
    <property type="entry name" value="HTH_33"/>
    <property type="match status" value="1"/>
</dbReference>
<reference evidence="3" key="1">
    <citation type="submission" date="2021-01" db="EMBL/GenBank/DDBJ databases">
        <title>Genome public.</title>
        <authorList>
            <person name="Liu C."/>
            <person name="Sun Q."/>
        </authorList>
    </citation>
    <scope>NUCLEOTIDE SEQUENCE [LARGE SCALE GENOMIC DNA]</scope>
    <source>
        <strain evidence="3">YIM B02505</strain>
    </source>
</reference>
<sequence length="109" mass="12390">FGMKAIVDHRGGSVSKLEPSIVDDIAYVVTKKTPIDFKFTVHTWTCALLASYVEQTYGIKVCEETIRQVLLSKGLSYKRAQPKPTKADEKEQEAFKKNARSAKYFRVFI</sequence>
<proteinExistence type="predicted"/>
<gene>
    <name evidence="2" type="ORF">JHL18_00005</name>
</gene>
<organism evidence="2 3">
    <name type="scientific">Clostridium yunnanense</name>
    <dbReference type="NCBI Taxonomy" id="2800325"/>
    <lineage>
        <taxon>Bacteria</taxon>
        <taxon>Bacillati</taxon>
        <taxon>Bacillota</taxon>
        <taxon>Clostridia</taxon>
        <taxon>Eubacteriales</taxon>
        <taxon>Clostridiaceae</taxon>
        <taxon>Clostridium</taxon>
    </lineage>
</organism>
<feature type="non-terminal residue" evidence="2">
    <location>
        <position position="1"/>
    </location>
</feature>
<comment type="caution">
    <text evidence="2">The sequence shown here is derived from an EMBL/GenBank/DDBJ whole genome shotgun (WGS) entry which is preliminary data.</text>
</comment>
<keyword evidence="3" id="KW-1185">Reference proteome</keyword>
<dbReference type="EMBL" id="JAENHN010000001">
    <property type="protein sequence ID" value="MBK1809033.1"/>
    <property type="molecule type" value="Genomic_DNA"/>
</dbReference>
<evidence type="ECO:0000313" key="3">
    <source>
        <dbReference type="Proteomes" id="UP000596739"/>
    </source>
</evidence>
<feature type="domain" description="Winged helix-turn helix" evidence="1">
    <location>
        <begin position="43"/>
        <end position="98"/>
    </location>
</feature>
<name>A0ABS1EI42_9CLOT</name>
<accession>A0ABS1EI42</accession>
<dbReference type="RefSeq" id="WP_200265569.1">
    <property type="nucleotide sequence ID" value="NZ_JAENHN010000001.1"/>
</dbReference>
<evidence type="ECO:0000259" key="1">
    <source>
        <dbReference type="Pfam" id="PF13592"/>
    </source>
</evidence>
<dbReference type="InterPro" id="IPR025959">
    <property type="entry name" value="Winged_HTH_dom"/>
</dbReference>
<protein>
    <submittedName>
        <fullName evidence="2">Winged helix-turn-helix domain-containing protein</fullName>
    </submittedName>
</protein>
<evidence type="ECO:0000313" key="2">
    <source>
        <dbReference type="EMBL" id="MBK1809033.1"/>
    </source>
</evidence>